<feature type="transmembrane region" description="Helical" evidence="1">
    <location>
        <begin position="6"/>
        <end position="26"/>
    </location>
</feature>
<reference evidence="3 4" key="1">
    <citation type="journal article" date="2020" name="Microb. Ecol.">
        <title>Ecogenomics of the Marine Benthic Filamentous Cyanobacterium Adonisia.</title>
        <authorList>
            <person name="Walter J.M."/>
            <person name="Coutinho F.H."/>
            <person name="Leomil L."/>
            <person name="Hargreaves P.I."/>
            <person name="Campeao M.E."/>
            <person name="Vieira V.V."/>
            <person name="Silva B.S."/>
            <person name="Fistarol G.O."/>
            <person name="Salomon P.S."/>
            <person name="Sawabe T."/>
            <person name="Mino S."/>
            <person name="Hosokawa M."/>
            <person name="Miyashita H."/>
            <person name="Maruyama F."/>
            <person name="van Verk M.C."/>
            <person name="Dutilh B.E."/>
            <person name="Thompson C.C."/>
            <person name="Thompson F.L."/>
        </authorList>
    </citation>
    <scope>NUCLEOTIDE SEQUENCE [LARGE SCALE GENOMIC DNA]</scope>
    <source>
        <strain evidence="3 4">CCMR0081</strain>
    </source>
</reference>
<feature type="transmembrane region" description="Helical" evidence="1">
    <location>
        <begin position="445"/>
        <end position="466"/>
    </location>
</feature>
<evidence type="ECO:0000259" key="2">
    <source>
        <dbReference type="Pfam" id="PF26626"/>
    </source>
</evidence>
<feature type="transmembrane region" description="Helical" evidence="1">
    <location>
        <begin position="38"/>
        <end position="59"/>
    </location>
</feature>
<feature type="transmembrane region" description="Helical" evidence="1">
    <location>
        <begin position="175"/>
        <end position="196"/>
    </location>
</feature>
<proteinExistence type="predicted"/>
<protein>
    <recommendedName>
        <fullName evidence="2">DUF8201 domain-containing protein</fullName>
    </recommendedName>
</protein>
<feature type="transmembrane region" description="Helical" evidence="1">
    <location>
        <begin position="272"/>
        <end position="297"/>
    </location>
</feature>
<name>A0A6M0RP53_9CYAN</name>
<dbReference type="NCBIfam" id="NF047510">
    <property type="entry name" value="LIC_10190_fam"/>
    <property type="match status" value="1"/>
</dbReference>
<accession>A0A6M0RP53</accession>
<evidence type="ECO:0000313" key="4">
    <source>
        <dbReference type="Proteomes" id="UP000481033"/>
    </source>
</evidence>
<dbReference type="InterPro" id="IPR058065">
    <property type="entry name" value="LIC_10190-like"/>
</dbReference>
<evidence type="ECO:0000256" key="1">
    <source>
        <dbReference type="SAM" id="Phobius"/>
    </source>
</evidence>
<feature type="transmembrane region" description="Helical" evidence="1">
    <location>
        <begin position="96"/>
        <end position="116"/>
    </location>
</feature>
<feature type="transmembrane region" description="Helical" evidence="1">
    <location>
        <begin position="393"/>
        <end position="413"/>
    </location>
</feature>
<feature type="transmembrane region" description="Helical" evidence="1">
    <location>
        <begin position="142"/>
        <end position="163"/>
    </location>
</feature>
<feature type="transmembrane region" description="Helical" evidence="1">
    <location>
        <begin position="309"/>
        <end position="330"/>
    </location>
</feature>
<gene>
    <name evidence="3" type="ORF">DXZ20_20285</name>
</gene>
<keyword evidence="1" id="KW-0472">Membrane</keyword>
<dbReference type="AlphaFoldDB" id="A0A6M0RP53"/>
<organism evidence="3 4">
    <name type="scientific">Adonisia turfae CCMR0081</name>
    <dbReference type="NCBI Taxonomy" id="2292702"/>
    <lineage>
        <taxon>Bacteria</taxon>
        <taxon>Bacillati</taxon>
        <taxon>Cyanobacteriota</taxon>
        <taxon>Adonisia</taxon>
        <taxon>Adonisia turfae</taxon>
    </lineage>
</organism>
<dbReference type="InterPro" id="IPR058514">
    <property type="entry name" value="DUF8201"/>
</dbReference>
<comment type="caution">
    <text evidence="3">The sequence shown here is derived from an EMBL/GenBank/DDBJ whole genome shotgun (WGS) entry which is preliminary data.</text>
</comment>
<feature type="transmembrane region" description="Helical" evidence="1">
    <location>
        <begin position="65"/>
        <end position="84"/>
    </location>
</feature>
<dbReference type="Pfam" id="PF26626">
    <property type="entry name" value="DUF8201"/>
    <property type="match status" value="1"/>
</dbReference>
<evidence type="ECO:0000313" key="3">
    <source>
        <dbReference type="EMBL" id="NEZ57939.1"/>
    </source>
</evidence>
<dbReference type="Proteomes" id="UP000481033">
    <property type="component" value="Unassembled WGS sequence"/>
</dbReference>
<dbReference type="RefSeq" id="WP_163700110.1">
    <property type="nucleotide sequence ID" value="NZ_QXHD01000004.1"/>
</dbReference>
<feature type="transmembrane region" description="Helical" evidence="1">
    <location>
        <begin position="486"/>
        <end position="504"/>
    </location>
</feature>
<keyword evidence="1" id="KW-0812">Transmembrane</keyword>
<sequence>MIYFIAAWGILSVISWLIGIAIIIGLRADCFDRIGDSMMAAFWLGLVLLANGLLLISLALPLSPIAGLAVAMGVGLPLLCWPAIRAEIYHLWQARSPAMVSAVMGWTVLIAIYMTTKVTWFDTGLYHFGAVRWLSKFGTVPGLALVLNNLGFTSSWFALAAPLTLESVASRVTAVANGWVFLIITCHGFLSLGRWFMGNARITDKFMVIFLGLVLSAMILSPFLETILISSSPDIPVIFLSGIMAWSILAVVNRPQPSGKITDANPWNASLIPLFLALGAIAIKLSALPLLPVALLFYWQRQFPNFRRLLIGCVLSLLLLTPLIVVSIVTSGCPLYPSSMLCVNVPWRVPTEVIDKAVEVITFWEHNFGDIPPGPSRFLWQLWEWLKFSHFNIVMLILMVLSAVLALPTFVLARKQKIYGTPWLLCCSVIGMVFVMVRAPMVRFGLGYFVTIPAIGTAVLSTAYIAKSKWQLDFSGFNIRKYLPQALFVGLGLTAALILFKPAIQARLLLPPKMPSTGLQARQSYDVQYVKPANDNSIKCWDAPIPCTYNELNIRLRNPARGLRGGFIPAE</sequence>
<feature type="transmembrane region" description="Helical" evidence="1">
    <location>
        <begin position="235"/>
        <end position="252"/>
    </location>
</feature>
<keyword evidence="1" id="KW-1133">Transmembrane helix</keyword>
<feature type="transmembrane region" description="Helical" evidence="1">
    <location>
        <begin position="420"/>
        <end position="439"/>
    </location>
</feature>
<keyword evidence="4" id="KW-1185">Reference proteome</keyword>
<feature type="domain" description="DUF8201" evidence="2">
    <location>
        <begin position="1"/>
        <end position="449"/>
    </location>
</feature>
<dbReference type="EMBL" id="QXHD01000004">
    <property type="protein sequence ID" value="NEZ57939.1"/>
    <property type="molecule type" value="Genomic_DNA"/>
</dbReference>
<feature type="transmembrane region" description="Helical" evidence="1">
    <location>
        <begin position="208"/>
        <end position="228"/>
    </location>
</feature>